<dbReference type="EMBL" id="CALNXK010000100">
    <property type="protein sequence ID" value="CAH3155137.1"/>
    <property type="molecule type" value="Genomic_DNA"/>
</dbReference>
<gene>
    <name evidence="1" type="ORF">PLOB_00001205</name>
</gene>
<evidence type="ECO:0000313" key="1">
    <source>
        <dbReference type="EMBL" id="CAH3155137.1"/>
    </source>
</evidence>
<evidence type="ECO:0000313" key="2">
    <source>
        <dbReference type="Proteomes" id="UP001159405"/>
    </source>
</evidence>
<organism evidence="1 2">
    <name type="scientific">Porites lobata</name>
    <dbReference type="NCBI Taxonomy" id="104759"/>
    <lineage>
        <taxon>Eukaryota</taxon>
        <taxon>Metazoa</taxon>
        <taxon>Cnidaria</taxon>
        <taxon>Anthozoa</taxon>
        <taxon>Hexacorallia</taxon>
        <taxon>Scleractinia</taxon>
        <taxon>Fungiina</taxon>
        <taxon>Poritidae</taxon>
        <taxon>Porites</taxon>
    </lineage>
</organism>
<sequence length="219" mass="24482">MGSGESKGHSKRKTTTSSGFLGRGRQVQVRAVGQFIDLTQRIHIVRGTHVNFWKISEIDNQANSFIPDARDDGANMRNCAFILRRPGREFVIISGNGDWEYDFCEDADREIYGRCVRKPFLRYAWDGAKSAVVRIFSFVASTAAGFLTGGRYGEQVTSFYLLFSCAVYTTVAPIEGAQPLSNSLYKRSVSVTPSLSLMFQSNAVFFVIRFILNKLLLCS</sequence>
<proteinExistence type="predicted"/>
<dbReference type="Proteomes" id="UP001159405">
    <property type="component" value="Unassembled WGS sequence"/>
</dbReference>
<reference evidence="1 2" key="1">
    <citation type="submission" date="2022-05" db="EMBL/GenBank/DDBJ databases">
        <authorList>
            <consortium name="Genoscope - CEA"/>
            <person name="William W."/>
        </authorList>
    </citation>
    <scope>NUCLEOTIDE SEQUENCE [LARGE SCALE GENOMIC DNA]</scope>
</reference>
<accession>A0ABN8Q1M4</accession>
<protein>
    <submittedName>
        <fullName evidence="1">Uncharacterized protein</fullName>
    </submittedName>
</protein>
<comment type="caution">
    <text evidence="1">The sequence shown here is derived from an EMBL/GenBank/DDBJ whole genome shotgun (WGS) entry which is preliminary data.</text>
</comment>
<name>A0ABN8Q1M4_9CNID</name>
<keyword evidence="2" id="KW-1185">Reference proteome</keyword>